<accession>A0ABM9ZV51</accession>
<comment type="caution">
    <text evidence="1">The sequence shown here is derived from an EMBL/GenBank/DDBJ whole genome shotgun (WGS) entry which is preliminary data.</text>
</comment>
<dbReference type="EMBL" id="ADFP01000063">
    <property type="protein sequence ID" value="EFB90790.1"/>
    <property type="molecule type" value="Genomic_DNA"/>
</dbReference>
<protein>
    <submittedName>
        <fullName evidence="1">Uncharacterized protein</fullName>
    </submittedName>
</protein>
<proteinExistence type="predicted"/>
<evidence type="ECO:0000313" key="1">
    <source>
        <dbReference type="EMBL" id="EFB90790.1"/>
    </source>
</evidence>
<reference evidence="1 2" key="1">
    <citation type="submission" date="2009-12" db="EMBL/GenBank/DDBJ databases">
        <authorList>
            <person name="Shrivastava S."/>
            <person name="Madupu R."/>
            <person name="Durkin A.S."/>
            <person name="Torralba M."/>
            <person name="Methe B."/>
            <person name="Sutton G.G."/>
            <person name="Strausberg R.L."/>
            <person name="Nelson K.E."/>
        </authorList>
    </citation>
    <scope>NUCLEOTIDE SEQUENCE [LARGE SCALE GENOMIC DNA]</scope>
    <source>
        <strain evidence="1 2">W5455</strain>
    </source>
</reference>
<dbReference type="Proteomes" id="UP000006462">
    <property type="component" value="Unassembled WGS sequence"/>
</dbReference>
<name>A0ABM9ZV51_9BACT</name>
<sequence length="44" mass="5209">MIRAKKSSRRGEGIFLQKFFRFKRRLFVGAVALCYNLNRSSRTV</sequence>
<keyword evidence="2" id="KW-1185">Reference proteome</keyword>
<gene>
    <name evidence="1" type="ORF">HMPREF7215_1850</name>
</gene>
<organism evidence="1 2">
    <name type="scientific">Pyramidobacter piscolens W5455</name>
    <dbReference type="NCBI Taxonomy" id="352165"/>
    <lineage>
        <taxon>Bacteria</taxon>
        <taxon>Thermotogati</taxon>
        <taxon>Synergistota</taxon>
        <taxon>Synergistia</taxon>
        <taxon>Synergistales</taxon>
        <taxon>Dethiosulfovibrionaceae</taxon>
        <taxon>Pyramidobacter</taxon>
    </lineage>
</organism>
<evidence type="ECO:0000313" key="2">
    <source>
        <dbReference type="Proteomes" id="UP000006462"/>
    </source>
</evidence>